<reference evidence="1 2" key="1">
    <citation type="submission" date="2018-03" db="EMBL/GenBank/DDBJ databases">
        <title>Bioinformatic expansion and discovery of thiopeptide antibiotics.</title>
        <authorList>
            <person name="Schwalen C.J."/>
            <person name="Hudson G.A."/>
            <person name="Mitchell D.A."/>
        </authorList>
    </citation>
    <scope>NUCLEOTIDE SEQUENCE [LARGE SCALE GENOMIC DNA]</scope>
    <source>
        <strain evidence="1 2">ATCC 21389</strain>
    </source>
</reference>
<comment type="caution">
    <text evidence="1">The sequence shown here is derived from an EMBL/GenBank/DDBJ whole genome shotgun (WGS) entry which is preliminary data.</text>
</comment>
<organism evidence="1 2">
    <name type="scientific">Streptomyces tateyamensis</name>
    <dbReference type="NCBI Taxonomy" id="565073"/>
    <lineage>
        <taxon>Bacteria</taxon>
        <taxon>Bacillati</taxon>
        <taxon>Actinomycetota</taxon>
        <taxon>Actinomycetes</taxon>
        <taxon>Kitasatosporales</taxon>
        <taxon>Streptomycetaceae</taxon>
        <taxon>Streptomyces</taxon>
    </lineage>
</organism>
<dbReference type="Pfam" id="PF12028">
    <property type="entry name" value="DUF3515"/>
    <property type="match status" value="1"/>
</dbReference>
<dbReference type="RefSeq" id="WP_110673125.1">
    <property type="nucleotide sequence ID" value="NZ_PYBW01000151.1"/>
</dbReference>
<accession>A0A2V4NY21</accession>
<name>A0A2V4NY21_9ACTN</name>
<sequence length="180" mass="18948">MSRLEPVLRPLRSLPAPVRWLAAPVVLLACTGALLLTGGDYQPPTAAPHPDARAAALCRPFMAALPASLLGAARTDAAQDVAVYATHPRTVVRCGVPRPKSLDRHQQDLGPNVNGVQWYDEDDGHGGHRFTLTQRPNVYVEVAAPAGATRYPADALGVVSPAVAATLPDLSGDLNADPEQ</sequence>
<proteinExistence type="predicted"/>
<keyword evidence="2" id="KW-1185">Reference proteome</keyword>
<dbReference type="OrthoDB" id="3213819at2"/>
<dbReference type="InterPro" id="IPR021903">
    <property type="entry name" value="DUF3515"/>
</dbReference>
<dbReference type="PROSITE" id="PS51257">
    <property type="entry name" value="PROKAR_LIPOPROTEIN"/>
    <property type="match status" value="1"/>
</dbReference>
<evidence type="ECO:0008006" key="3">
    <source>
        <dbReference type="Google" id="ProtNLM"/>
    </source>
</evidence>
<dbReference type="EMBL" id="PYBW01000151">
    <property type="protein sequence ID" value="PYC67421.1"/>
    <property type="molecule type" value="Genomic_DNA"/>
</dbReference>
<protein>
    <recommendedName>
        <fullName evidence="3">DUF3515 domain-containing protein</fullName>
    </recommendedName>
</protein>
<evidence type="ECO:0000313" key="2">
    <source>
        <dbReference type="Proteomes" id="UP000248039"/>
    </source>
</evidence>
<dbReference type="Proteomes" id="UP000248039">
    <property type="component" value="Unassembled WGS sequence"/>
</dbReference>
<gene>
    <name evidence="1" type="ORF">C7C46_30240</name>
</gene>
<evidence type="ECO:0000313" key="1">
    <source>
        <dbReference type="EMBL" id="PYC67421.1"/>
    </source>
</evidence>
<dbReference type="AlphaFoldDB" id="A0A2V4NY21"/>